<evidence type="ECO:0000313" key="1">
    <source>
        <dbReference type="EMBL" id="KAK5991899.1"/>
    </source>
</evidence>
<keyword evidence="2" id="KW-1185">Reference proteome</keyword>
<evidence type="ECO:0000313" key="2">
    <source>
        <dbReference type="Proteomes" id="UP001338125"/>
    </source>
</evidence>
<dbReference type="PANTHER" id="PTHR38797:SF4">
    <property type="entry name" value="NUCLEAR PORE COMPLEX PROTEIN NUP85"/>
    <property type="match status" value="1"/>
</dbReference>
<comment type="caution">
    <text evidence="1">The sequence shown here is derived from an EMBL/GenBank/DDBJ whole genome shotgun (WGS) entry which is preliminary data.</text>
</comment>
<reference evidence="1 2" key="1">
    <citation type="submission" date="2024-01" db="EMBL/GenBank/DDBJ databases">
        <title>Complete genome of Cladobotryum mycophilum ATHUM6906.</title>
        <authorList>
            <person name="Christinaki A.C."/>
            <person name="Myridakis A.I."/>
            <person name="Kouvelis V.N."/>
        </authorList>
    </citation>
    <scope>NUCLEOTIDE SEQUENCE [LARGE SCALE GENOMIC DNA]</scope>
    <source>
        <strain evidence="1 2">ATHUM6906</strain>
    </source>
</reference>
<name>A0ABR0SI99_9HYPO</name>
<dbReference type="EMBL" id="JAVFKD010000012">
    <property type="protein sequence ID" value="KAK5991899.1"/>
    <property type="molecule type" value="Genomic_DNA"/>
</dbReference>
<dbReference type="InterPro" id="IPR022085">
    <property type="entry name" value="OpdG"/>
</dbReference>
<dbReference type="Pfam" id="PF12311">
    <property type="entry name" value="DUF3632"/>
    <property type="match status" value="1"/>
</dbReference>
<sequence>MTTQTVMMSSQELKTALRPAREYFTSRTQKAILRIFLKHLPSSDDVPVKAKKIATNLQAIITADESLQSVSERFWDLWEILLSIVNWAPPDHLLQDTLLLVVVHLAQLDGLVTNPESDEMKWENLPNLIACIRDHWFNPTHLDDFTEEDVSKWKNTSSFIARYSALDPLEMGSLYPLATVRDALEEPVPNGPKMDCGLWVATEWIMRYGPALYWFLTTQNTELDEQRTRAFRLGSLCEEKTFPLISVDRWHYWKKRLEDISENWDDFELESATPERIEQAIQVMNAVENGTLAESQLKDKAQVKAKSVEDEKHVTEEEEEEISLWKRIRSTLQLPWKWCKLFMLRCRLLLGTPKSSGGRKSRVQPLKNKFRNVVKRW</sequence>
<proteinExistence type="predicted"/>
<gene>
    <name evidence="1" type="ORF">PT974_05287</name>
</gene>
<dbReference type="PANTHER" id="PTHR38797">
    <property type="entry name" value="NUCLEAR PORE COMPLEX PROTEIN NUP85-RELATED"/>
    <property type="match status" value="1"/>
</dbReference>
<protein>
    <submittedName>
        <fullName evidence="1">Uncharacterized protein</fullName>
    </submittedName>
</protein>
<organism evidence="1 2">
    <name type="scientific">Cladobotryum mycophilum</name>
    <dbReference type="NCBI Taxonomy" id="491253"/>
    <lineage>
        <taxon>Eukaryota</taxon>
        <taxon>Fungi</taxon>
        <taxon>Dikarya</taxon>
        <taxon>Ascomycota</taxon>
        <taxon>Pezizomycotina</taxon>
        <taxon>Sordariomycetes</taxon>
        <taxon>Hypocreomycetidae</taxon>
        <taxon>Hypocreales</taxon>
        <taxon>Hypocreaceae</taxon>
        <taxon>Cladobotryum</taxon>
    </lineage>
</organism>
<dbReference type="Proteomes" id="UP001338125">
    <property type="component" value="Unassembled WGS sequence"/>
</dbReference>
<accession>A0ABR0SI99</accession>
<dbReference type="InterPro" id="IPR053204">
    <property type="entry name" value="Oxopyrrolidines_Biosynth-assoc"/>
</dbReference>